<comment type="caution">
    <text evidence="1">The sequence shown here is derived from an EMBL/GenBank/DDBJ whole genome shotgun (WGS) entry which is preliminary data.</text>
</comment>
<proteinExistence type="predicted"/>
<evidence type="ECO:0000313" key="2">
    <source>
        <dbReference type="Proteomes" id="UP000054770"/>
    </source>
</evidence>
<evidence type="ECO:0000313" key="1">
    <source>
        <dbReference type="EMBL" id="SAL48007.1"/>
    </source>
</evidence>
<gene>
    <name evidence="1" type="ORF">AWB68_02338</name>
</gene>
<accession>A0A158HV41</accession>
<dbReference type="Proteomes" id="UP000054770">
    <property type="component" value="Unassembled WGS sequence"/>
</dbReference>
<name>A0A158HV41_9BURK</name>
<reference evidence="1" key="1">
    <citation type="submission" date="2016-01" db="EMBL/GenBank/DDBJ databases">
        <authorList>
            <person name="Peeters C."/>
        </authorList>
    </citation>
    <scope>NUCLEOTIDE SEQUENCE [LARGE SCALE GENOMIC DNA]</scope>
    <source>
        <strain evidence="1">LMG 22940</strain>
    </source>
</reference>
<protein>
    <submittedName>
        <fullName evidence="1">Uncharacterized protein</fullName>
    </submittedName>
</protein>
<organism evidence="1 2">
    <name type="scientific">Caballeronia choica</name>
    <dbReference type="NCBI Taxonomy" id="326476"/>
    <lineage>
        <taxon>Bacteria</taxon>
        <taxon>Pseudomonadati</taxon>
        <taxon>Pseudomonadota</taxon>
        <taxon>Betaproteobacteria</taxon>
        <taxon>Burkholderiales</taxon>
        <taxon>Burkholderiaceae</taxon>
        <taxon>Caballeronia</taxon>
    </lineage>
</organism>
<sequence>MVSVEIKGPKTGESLGRVETPCCEVVVDRVIPKVSHGHLEHVHVPLAGVRTGGLQLRSLVKALGRAVESAVRIPGERDQ</sequence>
<dbReference type="EMBL" id="FCON02000020">
    <property type="protein sequence ID" value="SAL48007.1"/>
    <property type="molecule type" value="Genomic_DNA"/>
</dbReference>
<keyword evidence="2" id="KW-1185">Reference proteome</keyword>
<dbReference type="AlphaFoldDB" id="A0A158HV41"/>